<dbReference type="AlphaFoldDB" id="A0A117DYE2"/>
<dbReference type="EMBL" id="BCMY01000004">
    <property type="protein sequence ID" value="GAQ39350.1"/>
    <property type="molecule type" value="Genomic_DNA"/>
</dbReference>
<dbReference type="SUPFAM" id="SSF53335">
    <property type="entry name" value="S-adenosyl-L-methionine-dependent methyltransferases"/>
    <property type="match status" value="1"/>
</dbReference>
<name>A0A117DYE2_ASPNG</name>
<feature type="signal peptide" evidence="1">
    <location>
        <begin position="1"/>
        <end position="16"/>
    </location>
</feature>
<accession>A0A117DYE2</accession>
<dbReference type="GO" id="GO:0008168">
    <property type="term" value="F:methyltransferase activity"/>
    <property type="evidence" value="ECO:0007669"/>
    <property type="project" value="TreeGrafter"/>
</dbReference>
<dbReference type="VEuPathDB" id="FungiDB:ASPNIDRAFT2_1144040"/>
<sequence length="507" mass="55455">MNLLTTLPLLLPYTLAHPTNPLTAALDIAHDATQSAANIISSTPNIITSNAPYDLVSDLCSPTGANYCNLGIATYAPNGRVQLRETYVYDRSCRGIGALPQSLDTGHWSLHSLLPWTVEVDVKGGGNKPEGDAWVQDPSLQLHPTKAPASYLKAREALVSWKRVRKSSHLIPICIIMAIASSTSAAPKGNAFVGTEGIYNLPHHKREIDRLQRQHNFILSSTGGLLLSMPVETNATLRILDAGAADGKWKGESPSGVKIAPLTHDAGVGTWLRSVAQNYPNQRWSLHGIDIGSALFPPPSADGPIVDLRKHDIREPIPKHLHLPESFDIVHQRYLIWGLKSSEWPQAVGNLRSVLKPGGWIQLVEAQWVDRDTPFDPVKFPTLAKMSEFEKWSTAAFGMNAYIAYELEDLLSDLGFRNIKKTSFALGYGAMAREEQWKVASAHILVEGFRSLGHKMPPGGIPGVARTPAEYDAFLDELRDDVIKHGYAPQLNIVIGQKPSELALASL</sequence>
<dbReference type="VEuPathDB" id="FungiDB:M747DRAFT_321199"/>
<feature type="chain" id="PRO_5007147748" evidence="1">
    <location>
        <begin position="17"/>
        <end position="507"/>
    </location>
</feature>
<dbReference type="VEuPathDB" id="FungiDB:ATCC64974_47060"/>
<dbReference type="Pfam" id="PF13489">
    <property type="entry name" value="Methyltransf_23"/>
    <property type="match status" value="1"/>
</dbReference>
<dbReference type="VEuPathDB" id="FungiDB:M747DRAFT_302420"/>
<dbReference type="Proteomes" id="UP000068243">
    <property type="component" value="Unassembled WGS sequence"/>
</dbReference>
<dbReference type="PANTHER" id="PTHR43591">
    <property type="entry name" value="METHYLTRANSFERASE"/>
    <property type="match status" value="1"/>
</dbReference>
<evidence type="ECO:0000313" key="3">
    <source>
        <dbReference type="Proteomes" id="UP000068243"/>
    </source>
</evidence>
<keyword evidence="1" id="KW-0732">Signal</keyword>
<protein>
    <submittedName>
        <fullName evidence="2">Uncharacterized protein</fullName>
    </submittedName>
</protein>
<reference evidence="3" key="1">
    <citation type="journal article" date="2016" name="Genome Announc.">
        <title>Draft genome sequence of Aspergillus niger strain An76.</title>
        <authorList>
            <person name="Gong W."/>
            <person name="Cheng Z."/>
            <person name="Zhang H."/>
            <person name="Liu L."/>
            <person name="Gao P."/>
            <person name="Wang L."/>
        </authorList>
    </citation>
    <scope>NUCLEOTIDE SEQUENCE [LARGE SCALE GENOMIC DNA]</scope>
    <source>
        <strain evidence="3">An76</strain>
    </source>
</reference>
<dbReference type="VEuPathDB" id="FungiDB:An07g05460"/>
<dbReference type="VEuPathDB" id="FungiDB:ASPNIDRAFT2_1184146"/>
<dbReference type="PaxDb" id="5061-CADANGAP00005703"/>
<dbReference type="VEuPathDB" id="FungiDB:ATCC64974_47050"/>
<evidence type="ECO:0000256" key="1">
    <source>
        <dbReference type="SAM" id="SignalP"/>
    </source>
</evidence>
<dbReference type="InterPro" id="IPR029063">
    <property type="entry name" value="SAM-dependent_MTases_sf"/>
</dbReference>
<dbReference type="OrthoDB" id="184880at2759"/>
<organism evidence="2 3">
    <name type="scientific">Aspergillus niger</name>
    <dbReference type="NCBI Taxonomy" id="5061"/>
    <lineage>
        <taxon>Eukaryota</taxon>
        <taxon>Fungi</taxon>
        <taxon>Dikarya</taxon>
        <taxon>Ascomycota</taxon>
        <taxon>Pezizomycotina</taxon>
        <taxon>Eurotiomycetes</taxon>
        <taxon>Eurotiomycetidae</taxon>
        <taxon>Eurotiales</taxon>
        <taxon>Aspergillaceae</taxon>
        <taxon>Aspergillus</taxon>
        <taxon>Aspergillus subgen. Circumdati</taxon>
    </lineage>
</organism>
<comment type="caution">
    <text evidence="2">The sequence shown here is derived from an EMBL/GenBank/DDBJ whole genome shotgun (WGS) entry which is preliminary data.</text>
</comment>
<dbReference type="Gene3D" id="3.40.50.150">
    <property type="entry name" value="Vaccinia Virus protein VP39"/>
    <property type="match status" value="1"/>
</dbReference>
<dbReference type="PANTHER" id="PTHR43591:SF105">
    <property type="entry name" value="METHYLTRANSFERASE DOMAIN-CONTAINING PROTEIN-RELATED"/>
    <property type="match status" value="1"/>
</dbReference>
<gene>
    <name evidence="2" type="ORF">ABL_03086</name>
</gene>
<proteinExistence type="predicted"/>
<evidence type="ECO:0000313" key="2">
    <source>
        <dbReference type="EMBL" id="GAQ39350.1"/>
    </source>
</evidence>
<dbReference type="VEuPathDB" id="FungiDB:An07g05450"/>